<keyword evidence="3" id="KW-0560">Oxidoreductase</keyword>
<dbReference type="PRINTS" id="PR00081">
    <property type="entry name" value="GDHRDH"/>
</dbReference>
<proteinExistence type="inferred from homology"/>
<evidence type="ECO:0000256" key="2">
    <source>
        <dbReference type="ARBA" id="ARBA00022857"/>
    </source>
</evidence>
<dbReference type="EMBL" id="JAPEUR010000095">
    <property type="protein sequence ID" value="KAJ4321425.1"/>
    <property type="molecule type" value="Genomic_DNA"/>
</dbReference>
<dbReference type="SUPFAM" id="SSF51735">
    <property type="entry name" value="NAD(P)-binding Rossmann-fold domains"/>
    <property type="match status" value="1"/>
</dbReference>
<accession>A0A9W8WDY0</accession>
<comment type="similarity">
    <text evidence="1">Belongs to the short-chain dehydrogenases/reductases (SDR) family.</text>
</comment>
<evidence type="ECO:0000313" key="4">
    <source>
        <dbReference type="EMBL" id="KAJ4321425.1"/>
    </source>
</evidence>
<dbReference type="AlphaFoldDB" id="A0A9W8WDY0"/>
<dbReference type="Gene3D" id="3.40.50.720">
    <property type="entry name" value="NAD(P)-binding Rossmann-like Domain"/>
    <property type="match status" value="1"/>
</dbReference>
<dbReference type="FunFam" id="3.40.50.720:FF:000084">
    <property type="entry name" value="Short-chain dehydrogenase reductase"/>
    <property type="match status" value="1"/>
</dbReference>
<keyword evidence="2" id="KW-0521">NADP</keyword>
<sequence length="259" mass="27057">MTVDTLSLAGKVAIVTGSGRENGIGAGIAIALARNGAAVTINYISDSVTERANALADKIRGIGGRVAVVQTTVDTPEGAKFLVKETLKAFGTDHIDILVNNAGWGTASASLDMKPEDVARTFDVNVKGPIFVSQAAVPHMPPGGRVINITSTASKLGQADIPIYGASKAALDSLTWSWAKEWGSSHGITVNSVAPGPVVTDIVPPEFQEELHREHINNARAAHRVGTKEDIGDAVLLLVSEKSRWITGQYISVSGGLSN</sequence>
<evidence type="ECO:0000256" key="1">
    <source>
        <dbReference type="ARBA" id="ARBA00006484"/>
    </source>
</evidence>
<evidence type="ECO:0000313" key="5">
    <source>
        <dbReference type="Proteomes" id="UP001140502"/>
    </source>
</evidence>
<dbReference type="InterPro" id="IPR020904">
    <property type="entry name" value="Sc_DH/Rdtase_CS"/>
</dbReference>
<dbReference type="Proteomes" id="UP001140502">
    <property type="component" value="Unassembled WGS sequence"/>
</dbReference>
<gene>
    <name evidence="4" type="ORF">N0V84_005347</name>
</gene>
<dbReference type="OrthoDB" id="47007at2759"/>
<dbReference type="PANTHER" id="PTHR43639">
    <property type="entry name" value="OXIDOREDUCTASE, SHORT-CHAIN DEHYDROGENASE/REDUCTASE FAMILY (AFU_ORTHOLOGUE AFUA_5G02870)"/>
    <property type="match status" value="1"/>
</dbReference>
<dbReference type="InterPro" id="IPR036291">
    <property type="entry name" value="NAD(P)-bd_dom_sf"/>
</dbReference>
<name>A0A9W8WDY0_9HYPO</name>
<dbReference type="GO" id="GO:0016491">
    <property type="term" value="F:oxidoreductase activity"/>
    <property type="evidence" value="ECO:0007669"/>
    <property type="project" value="UniProtKB-KW"/>
</dbReference>
<evidence type="ECO:0000256" key="3">
    <source>
        <dbReference type="ARBA" id="ARBA00023002"/>
    </source>
</evidence>
<dbReference type="PANTHER" id="PTHR43639:SF1">
    <property type="entry name" value="SHORT-CHAIN DEHYDROGENASE_REDUCTASE FAMILY PROTEIN"/>
    <property type="match status" value="1"/>
</dbReference>
<dbReference type="Pfam" id="PF13561">
    <property type="entry name" value="adh_short_C2"/>
    <property type="match status" value="1"/>
</dbReference>
<comment type="caution">
    <text evidence="4">The sequence shown here is derived from an EMBL/GenBank/DDBJ whole genome shotgun (WGS) entry which is preliminary data.</text>
</comment>
<organism evidence="4 5">
    <name type="scientific">Fusarium piperis</name>
    <dbReference type="NCBI Taxonomy" id="1435070"/>
    <lineage>
        <taxon>Eukaryota</taxon>
        <taxon>Fungi</taxon>
        <taxon>Dikarya</taxon>
        <taxon>Ascomycota</taxon>
        <taxon>Pezizomycotina</taxon>
        <taxon>Sordariomycetes</taxon>
        <taxon>Hypocreomycetidae</taxon>
        <taxon>Hypocreales</taxon>
        <taxon>Nectriaceae</taxon>
        <taxon>Fusarium</taxon>
        <taxon>Fusarium solani species complex</taxon>
    </lineage>
</organism>
<keyword evidence="5" id="KW-1185">Reference proteome</keyword>
<dbReference type="PRINTS" id="PR00080">
    <property type="entry name" value="SDRFAMILY"/>
</dbReference>
<reference evidence="4" key="1">
    <citation type="submission" date="2022-10" db="EMBL/GenBank/DDBJ databases">
        <title>Tapping the CABI collections for fungal endophytes: first genome assemblies for Collariella, Neodidymelliopsis, Ascochyta clinopodiicola, Didymella pomorum, Didymosphaeria variabile, Neocosmospora piperis and Neocucurbitaria cava.</title>
        <authorList>
            <person name="Hill R."/>
        </authorList>
    </citation>
    <scope>NUCLEOTIDE SEQUENCE</scope>
    <source>
        <strain evidence="4">IMI 366586</strain>
    </source>
</reference>
<protein>
    <submittedName>
        <fullName evidence="4">Uncharacterized protein</fullName>
    </submittedName>
</protein>
<dbReference type="PROSITE" id="PS00061">
    <property type="entry name" value="ADH_SHORT"/>
    <property type="match status" value="1"/>
</dbReference>
<dbReference type="InterPro" id="IPR002347">
    <property type="entry name" value="SDR_fam"/>
</dbReference>
<dbReference type="CDD" id="cd05233">
    <property type="entry name" value="SDR_c"/>
    <property type="match status" value="1"/>
</dbReference>